<gene>
    <name evidence="2" type="ORF">MCHLDSM_00245</name>
</gene>
<proteinExistence type="predicted"/>
<protein>
    <submittedName>
        <fullName evidence="2">Uncharacterized protein</fullName>
    </submittedName>
</protein>
<dbReference type="AlphaFoldDB" id="A0A0J6WKC3"/>
<accession>A0A0J6WKC3</accession>
<dbReference type="STRING" id="37916.MCHLDSM_00245"/>
<dbReference type="EMBL" id="JYNL01000002">
    <property type="protein sequence ID" value="KMO83785.1"/>
    <property type="molecule type" value="Genomic_DNA"/>
</dbReference>
<feature type="region of interest" description="Disordered" evidence="1">
    <location>
        <begin position="1"/>
        <end position="30"/>
    </location>
</feature>
<reference evidence="2 3" key="1">
    <citation type="journal article" date="2015" name="Genome Biol. Evol.">
        <title>Characterization of Three Mycobacterium spp. with Potential Use in Bioremediation by Genome Sequencing and Comparative Genomics.</title>
        <authorList>
            <person name="Das S."/>
            <person name="Pettersson B.M."/>
            <person name="Behra P.R."/>
            <person name="Ramesh M."/>
            <person name="Dasgupta S."/>
            <person name="Bhattacharya A."/>
            <person name="Kirsebom L.A."/>
        </authorList>
    </citation>
    <scope>NUCLEOTIDE SEQUENCE [LARGE SCALE GENOMIC DNA]</scope>
    <source>
        <strain evidence="2 3">DSM 43826</strain>
    </source>
</reference>
<sequence length="60" mass="6843">MVSVGSDEPLVETQDVLGDTTTESTGYRRRLGRSYFIPPALWSAPRETARERHRQVGPRR</sequence>
<keyword evidence="3" id="KW-1185">Reference proteome</keyword>
<name>A0A0J6WKC3_9MYCO</name>
<dbReference type="PATRIC" id="fig|37916.4.peg.259"/>
<organism evidence="2 3">
    <name type="scientific">Mycolicibacterium chlorophenolicum</name>
    <dbReference type="NCBI Taxonomy" id="37916"/>
    <lineage>
        <taxon>Bacteria</taxon>
        <taxon>Bacillati</taxon>
        <taxon>Actinomycetota</taxon>
        <taxon>Actinomycetes</taxon>
        <taxon>Mycobacteriales</taxon>
        <taxon>Mycobacteriaceae</taxon>
        <taxon>Mycolicibacterium</taxon>
    </lineage>
</organism>
<dbReference type="Proteomes" id="UP000036513">
    <property type="component" value="Unassembled WGS sequence"/>
</dbReference>
<evidence type="ECO:0000313" key="2">
    <source>
        <dbReference type="EMBL" id="KMO83785.1"/>
    </source>
</evidence>
<evidence type="ECO:0000256" key="1">
    <source>
        <dbReference type="SAM" id="MobiDB-lite"/>
    </source>
</evidence>
<comment type="caution">
    <text evidence="2">The sequence shown here is derived from an EMBL/GenBank/DDBJ whole genome shotgun (WGS) entry which is preliminary data.</text>
</comment>
<evidence type="ECO:0000313" key="3">
    <source>
        <dbReference type="Proteomes" id="UP000036513"/>
    </source>
</evidence>